<dbReference type="GO" id="GO:0046872">
    <property type="term" value="F:metal ion binding"/>
    <property type="evidence" value="ECO:0007669"/>
    <property type="project" value="UniProtKB-KW"/>
</dbReference>
<evidence type="ECO:0000313" key="5">
    <source>
        <dbReference type="Proteomes" id="UP000757232"/>
    </source>
</evidence>
<dbReference type="InterPro" id="IPR044861">
    <property type="entry name" value="IPNS-like_FE2OG_OXY"/>
</dbReference>
<dbReference type="AlphaFoldDB" id="A0A9Q5I092"/>
<dbReference type="InterPro" id="IPR005123">
    <property type="entry name" value="Oxoglu/Fe-dep_dioxygenase_dom"/>
</dbReference>
<dbReference type="SUPFAM" id="SSF51197">
    <property type="entry name" value="Clavaminate synthase-like"/>
    <property type="match status" value="1"/>
</dbReference>
<comment type="caution">
    <text evidence="4">The sequence shown here is derived from an EMBL/GenBank/DDBJ whole genome shotgun (WGS) entry which is preliminary data.</text>
</comment>
<dbReference type="InterPro" id="IPR050231">
    <property type="entry name" value="Iron_ascorbate_oxido_reductase"/>
</dbReference>
<keyword evidence="1" id="KW-0408">Iron</keyword>
<dbReference type="InterPro" id="IPR026992">
    <property type="entry name" value="DIOX_N"/>
</dbReference>
<sequence length="361" mass="40352">MPGLTFPPFPDNIPIHPLLVVDYELIKANDADEIAKLWKAATELGFWYLKNHGAEREVDEMFEMGEKTMKLPLEEKMKFEQGDNGRSFGYKAAGANATDEYGNLDTVEFINISKNDALAFPKVVHRTYPSAVNDRMESTIKPFIMKALEVNTTILTVFEKKLVLPAGALLKLHKNEDLSGCEARCIRNPPKSTSDISASANPKVAIGAHTDFGSLSFLHNRLGGLQVLPPGYTEWQYVRPIPGHAICNIGDALTLLCGGILRSNLHRVVPPPGAQAAYTRWSLVYFTRPANHVALNALSEQSAMIKARLDQLTPDERTKFETNTTALEWFTRRIKNQRINNRKGPETWRSSRGTEHKPEIA</sequence>
<dbReference type="Pfam" id="PF03171">
    <property type="entry name" value="2OG-FeII_Oxy"/>
    <property type="match status" value="1"/>
</dbReference>
<dbReference type="OrthoDB" id="406156at2759"/>
<dbReference type="EMBL" id="LNZH02000158">
    <property type="protein sequence ID" value="OCB89306.1"/>
    <property type="molecule type" value="Genomic_DNA"/>
</dbReference>
<proteinExistence type="inferred from homology"/>
<evidence type="ECO:0000256" key="1">
    <source>
        <dbReference type="RuleBase" id="RU003682"/>
    </source>
</evidence>
<gene>
    <name evidence="4" type="ORF">A7U60_g3505</name>
</gene>
<keyword evidence="5" id="KW-1185">Reference proteome</keyword>
<accession>A0A9Q5I092</accession>
<protein>
    <submittedName>
        <fullName evidence="4">Clavaminate synthase-like protein</fullName>
    </submittedName>
</protein>
<dbReference type="PANTHER" id="PTHR47990">
    <property type="entry name" value="2-OXOGLUTARATE (2OG) AND FE(II)-DEPENDENT OXYGENASE SUPERFAMILY PROTEIN-RELATED"/>
    <property type="match status" value="1"/>
</dbReference>
<evidence type="ECO:0000259" key="3">
    <source>
        <dbReference type="PROSITE" id="PS51471"/>
    </source>
</evidence>
<evidence type="ECO:0000256" key="2">
    <source>
        <dbReference type="SAM" id="MobiDB-lite"/>
    </source>
</evidence>
<keyword evidence="1" id="KW-0560">Oxidoreductase</keyword>
<name>A0A9Q5I092_SANBA</name>
<feature type="domain" description="Fe2OG dioxygenase" evidence="3">
    <location>
        <begin position="177"/>
        <end position="289"/>
    </location>
</feature>
<reference evidence="4" key="1">
    <citation type="submission" date="2016-06" db="EMBL/GenBank/DDBJ databases">
        <title>Draft Genome sequence of the fungus Inonotus baumii.</title>
        <authorList>
            <person name="Zhu H."/>
            <person name="Lin W."/>
        </authorList>
    </citation>
    <scope>NUCLEOTIDE SEQUENCE</scope>
    <source>
        <strain evidence="4">821</strain>
    </source>
</reference>
<keyword evidence="1" id="KW-0479">Metal-binding</keyword>
<dbReference type="InterPro" id="IPR027443">
    <property type="entry name" value="IPNS-like_sf"/>
</dbReference>
<feature type="compositionally biased region" description="Basic and acidic residues" evidence="2">
    <location>
        <begin position="352"/>
        <end position="361"/>
    </location>
</feature>
<evidence type="ECO:0000313" key="4">
    <source>
        <dbReference type="EMBL" id="OCB89306.1"/>
    </source>
</evidence>
<feature type="region of interest" description="Disordered" evidence="2">
    <location>
        <begin position="340"/>
        <end position="361"/>
    </location>
</feature>
<dbReference type="Pfam" id="PF14226">
    <property type="entry name" value="DIOX_N"/>
    <property type="match status" value="1"/>
</dbReference>
<organism evidence="4 5">
    <name type="scientific">Sanghuangporus baumii</name>
    <name type="common">Phellinus baumii</name>
    <dbReference type="NCBI Taxonomy" id="108892"/>
    <lineage>
        <taxon>Eukaryota</taxon>
        <taxon>Fungi</taxon>
        <taxon>Dikarya</taxon>
        <taxon>Basidiomycota</taxon>
        <taxon>Agaricomycotina</taxon>
        <taxon>Agaricomycetes</taxon>
        <taxon>Hymenochaetales</taxon>
        <taxon>Hymenochaetaceae</taxon>
        <taxon>Sanghuangporus</taxon>
    </lineage>
</organism>
<comment type="similarity">
    <text evidence="1">Belongs to the iron/ascorbate-dependent oxidoreductase family.</text>
</comment>
<dbReference type="PROSITE" id="PS51471">
    <property type="entry name" value="FE2OG_OXY"/>
    <property type="match status" value="1"/>
</dbReference>
<dbReference type="Gene3D" id="2.60.120.330">
    <property type="entry name" value="B-lactam Antibiotic, Isopenicillin N Synthase, Chain"/>
    <property type="match status" value="1"/>
</dbReference>
<dbReference type="GO" id="GO:0016491">
    <property type="term" value="F:oxidoreductase activity"/>
    <property type="evidence" value="ECO:0007669"/>
    <property type="project" value="UniProtKB-KW"/>
</dbReference>
<dbReference type="Proteomes" id="UP000757232">
    <property type="component" value="Unassembled WGS sequence"/>
</dbReference>